<evidence type="ECO:0000313" key="2">
    <source>
        <dbReference type="EMBL" id="VEL11753.1"/>
    </source>
</evidence>
<dbReference type="PROSITE" id="PS50127">
    <property type="entry name" value="UBC_2"/>
    <property type="match status" value="1"/>
</dbReference>
<feature type="domain" description="UBC core" evidence="1">
    <location>
        <begin position="1"/>
        <end position="64"/>
    </location>
</feature>
<dbReference type="AlphaFoldDB" id="A0A448WH90"/>
<comment type="caution">
    <text evidence="2">The sequence shown here is derived from an EMBL/GenBank/DDBJ whole genome shotgun (WGS) entry which is preliminary data.</text>
</comment>
<dbReference type="InterPro" id="IPR016135">
    <property type="entry name" value="UBQ-conjugating_enzyme/RWD"/>
</dbReference>
<dbReference type="SUPFAM" id="SSF54495">
    <property type="entry name" value="UBC-like"/>
    <property type="match status" value="1"/>
</dbReference>
<evidence type="ECO:0000313" key="3">
    <source>
        <dbReference type="Proteomes" id="UP000784294"/>
    </source>
</evidence>
<dbReference type="InterPro" id="IPR050113">
    <property type="entry name" value="Ub_conjugating_enzyme"/>
</dbReference>
<accession>A0A448WH90</accession>
<reference evidence="2" key="1">
    <citation type="submission" date="2018-11" db="EMBL/GenBank/DDBJ databases">
        <authorList>
            <consortium name="Pathogen Informatics"/>
        </authorList>
    </citation>
    <scope>NUCLEOTIDE SEQUENCE</scope>
</reference>
<dbReference type="PANTHER" id="PTHR24067">
    <property type="entry name" value="UBIQUITIN-CONJUGATING ENZYME E2"/>
    <property type="match status" value="1"/>
</dbReference>
<dbReference type="OrthoDB" id="7851174at2759"/>
<sequence length="64" mass="7292">MEETKRLMQEPVEGISAVPSDYNARYFHVSIKGPKDSAYEGGLFQLELFLPEEYPMSAPKRTVL</sequence>
<proteinExistence type="predicted"/>
<dbReference type="EMBL" id="CAAALY010012736">
    <property type="protein sequence ID" value="VEL11753.1"/>
    <property type="molecule type" value="Genomic_DNA"/>
</dbReference>
<dbReference type="Pfam" id="PF00179">
    <property type="entry name" value="UQ_con"/>
    <property type="match status" value="1"/>
</dbReference>
<keyword evidence="3" id="KW-1185">Reference proteome</keyword>
<name>A0A448WH90_9PLAT</name>
<organism evidence="2 3">
    <name type="scientific">Protopolystoma xenopodis</name>
    <dbReference type="NCBI Taxonomy" id="117903"/>
    <lineage>
        <taxon>Eukaryota</taxon>
        <taxon>Metazoa</taxon>
        <taxon>Spiralia</taxon>
        <taxon>Lophotrochozoa</taxon>
        <taxon>Platyhelminthes</taxon>
        <taxon>Monogenea</taxon>
        <taxon>Polyopisthocotylea</taxon>
        <taxon>Polystomatidea</taxon>
        <taxon>Polystomatidae</taxon>
        <taxon>Protopolystoma</taxon>
    </lineage>
</organism>
<dbReference type="Proteomes" id="UP000784294">
    <property type="component" value="Unassembled WGS sequence"/>
</dbReference>
<gene>
    <name evidence="2" type="ORF">PXEA_LOCUS5193</name>
</gene>
<evidence type="ECO:0000259" key="1">
    <source>
        <dbReference type="PROSITE" id="PS50127"/>
    </source>
</evidence>
<protein>
    <recommendedName>
        <fullName evidence="1">UBC core domain-containing protein</fullName>
    </recommendedName>
</protein>
<dbReference type="InterPro" id="IPR000608">
    <property type="entry name" value="UBC"/>
</dbReference>
<dbReference type="Gene3D" id="3.10.110.10">
    <property type="entry name" value="Ubiquitin Conjugating Enzyme"/>
    <property type="match status" value="1"/>
</dbReference>